<accession>A0A4D8PP15</accession>
<dbReference type="Gene3D" id="3.30.420.10">
    <property type="entry name" value="Ribonuclease H-like superfamily/Ribonuclease H"/>
    <property type="match status" value="1"/>
</dbReference>
<proteinExistence type="predicted"/>
<evidence type="ECO:0000256" key="1">
    <source>
        <dbReference type="SAM" id="MobiDB-lite"/>
    </source>
</evidence>
<dbReference type="AlphaFoldDB" id="A0A4D8PP15"/>
<evidence type="ECO:0000313" key="3">
    <source>
        <dbReference type="EMBL" id="QCN97445.1"/>
    </source>
</evidence>
<name>A0A4D8PP15_9PROT</name>
<dbReference type="KEGG" id="aare:D3093_19640"/>
<geneLocation type="plasmid" evidence="3 4">
    <name>p1</name>
</geneLocation>
<sequence length="722" mass="82906">MTRLFVNTLLSFTAEGRTERVLWLDPLGRGCFMIDVDAAAAMPVFRRSEEIDRMRADVLLAEVIDDPWLAPLNEATIPEKHRARRDAAWSLIGPLVVEVPAIFHPEERGRLVQRIVEEMDSNRFTLYRLLRRYWQRGLSPNALLPDYDRCGGRGKAKAVSGKKRGRASGTGIVGVNVDTEMRGLFRDTVTRYFAVNRRLDMAGCYDMLIYDHFADLEIDEDTGRQRAIVRPEHPTARQFRYWSEKDNDVFLLERQRRTPRVYDKDMRALLGTSTSEVFGPGSRYQIDATIADVYLVSRLNPNRLVGRPVLYIVIDVFSRMIVGMYVGFEGPSWVGAMMAIANAAMDKVAYCRGFGIEIDEVDWPCHHLPDKLLGDRGEMIGTSVETLIKNFHVEVENTAPYRADWKGIVERRFRLLPATFRAYVPGYIDVDFQERGARDYRLDGKLNIDDFTAVIIHCVRYYNTQHLIRSYPRDRQVIAEEVKAIPIELWEWGIARRSGQLRSYPPDLVKLSVLPSDDAVVTMHGIRFYGCFYTCTKAMAEHWFERARQTGTWTVRVSYDPRNMNEIYLHDEDQGRIRFIPCVMTDRSAAYRDRTLWEIDQVRQDERRIQNAHAPRALQGRMDMLQAAQDIVSAAEDRHAAAAPGGSDAEKLKDIRQNRQQERRDNQDREAFRIGKDATAPTGGARVVPLLPKPPAEDDFSLPTAGDLRKPRREGEDDDGRR</sequence>
<dbReference type="Proteomes" id="UP000298595">
    <property type="component" value="Plasmid p1"/>
</dbReference>
<protein>
    <submittedName>
        <fullName evidence="3">Transposase</fullName>
    </submittedName>
</protein>
<feature type="compositionally biased region" description="Basic and acidic residues" evidence="1">
    <location>
        <begin position="707"/>
        <end position="722"/>
    </location>
</feature>
<dbReference type="InterPro" id="IPR012337">
    <property type="entry name" value="RNaseH-like_sf"/>
</dbReference>
<dbReference type="InterPro" id="IPR001584">
    <property type="entry name" value="Integrase_cat-core"/>
</dbReference>
<feature type="region of interest" description="Disordered" evidence="1">
    <location>
        <begin position="641"/>
        <end position="722"/>
    </location>
</feature>
<dbReference type="PROSITE" id="PS50994">
    <property type="entry name" value="INTEGRASE"/>
    <property type="match status" value="1"/>
</dbReference>
<dbReference type="GO" id="GO:0003676">
    <property type="term" value="F:nucleic acid binding"/>
    <property type="evidence" value="ECO:0007669"/>
    <property type="project" value="InterPro"/>
</dbReference>
<evidence type="ECO:0000259" key="2">
    <source>
        <dbReference type="PROSITE" id="PS50994"/>
    </source>
</evidence>
<dbReference type="EMBL" id="CP032322">
    <property type="protein sequence ID" value="QCN97445.1"/>
    <property type="molecule type" value="Genomic_DNA"/>
</dbReference>
<dbReference type="SUPFAM" id="SSF53098">
    <property type="entry name" value="Ribonuclease H-like"/>
    <property type="match status" value="1"/>
</dbReference>
<dbReference type="InterPro" id="IPR036397">
    <property type="entry name" value="RNaseH_sf"/>
</dbReference>
<dbReference type="GO" id="GO:0015074">
    <property type="term" value="P:DNA integration"/>
    <property type="evidence" value="ECO:0007669"/>
    <property type="project" value="InterPro"/>
</dbReference>
<reference evidence="3 4" key="1">
    <citation type="submission" date="2018-09" db="EMBL/GenBank/DDBJ databases">
        <title>Whole genome based analysis of evolution and adaptive divergence in Indian and Brazilian strains of Azospirillum brasilense.</title>
        <authorList>
            <person name="Singh C."/>
            <person name="Tripathi A.K."/>
        </authorList>
    </citation>
    <scope>NUCLEOTIDE SEQUENCE [LARGE SCALE GENOMIC DNA]</scope>
    <source>
        <strain evidence="3 4">MTCC4035</strain>
        <plasmid evidence="3 4">p1</plasmid>
    </source>
</reference>
<dbReference type="InterPro" id="IPR015378">
    <property type="entry name" value="Transposase-like_Mu_C"/>
</dbReference>
<keyword evidence="3" id="KW-0614">Plasmid</keyword>
<dbReference type="RefSeq" id="WP_137116738.1">
    <property type="nucleotide sequence ID" value="NZ_CP032322.1"/>
</dbReference>
<evidence type="ECO:0000313" key="4">
    <source>
        <dbReference type="Proteomes" id="UP000298595"/>
    </source>
</evidence>
<feature type="compositionally biased region" description="Basic and acidic residues" evidence="1">
    <location>
        <begin position="648"/>
        <end position="676"/>
    </location>
</feature>
<feature type="domain" description="Integrase catalytic" evidence="2">
    <location>
        <begin position="276"/>
        <end position="494"/>
    </location>
</feature>
<organism evidence="3 4">
    <name type="scientific">Azospirillum argentinense</name>
    <dbReference type="NCBI Taxonomy" id="2970906"/>
    <lineage>
        <taxon>Bacteria</taxon>
        <taxon>Pseudomonadati</taxon>
        <taxon>Pseudomonadota</taxon>
        <taxon>Alphaproteobacteria</taxon>
        <taxon>Rhodospirillales</taxon>
        <taxon>Azospirillaceae</taxon>
        <taxon>Azospirillum</taxon>
    </lineage>
</organism>
<dbReference type="Pfam" id="PF09299">
    <property type="entry name" value="Mu-transpos_C"/>
    <property type="match status" value="1"/>
</dbReference>
<gene>
    <name evidence="3" type="ORF">D3093_19640</name>
</gene>